<dbReference type="InterPro" id="IPR018114">
    <property type="entry name" value="TRYPSIN_HIS"/>
</dbReference>
<dbReference type="InterPro" id="IPR050430">
    <property type="entry name" value="Peptidase_S1"/>
</dbReference>
<dbReference type="PANTHER" id="PTHR24276:SF96">
    <property type="entry name" value="PEPTIDASE S1 DOMAIN-CONTAINING PROTEIN"/>
    <property type="match status" value="1"/>
</dbReference>
<evidence type="ECO:0000313" key="5">
    <source>
        <dbReference type="Proteomes" id="UP000292544"/>
    </source>
</evidence>
<evidence type="ECO:0000259" key="3">
    <source>
        <dbReference type="PROSITE" id="PS50240"/>
    </source>
</evidence>
<keyword evidence="4" id="KW-0645">Protease</keyword>
<dbReference type="Pfam" id="PF00089">
    <property type="entry name" value="Trypsin"/>
    <property type="match status" value="1"/>
</dbReference>
<dbReference type="InterPro" id="IPR043504">
    <property type="entry name" value="Peptidase_S1_PA_chymotrypsin"/>
</dbReference>
<dbReference type="GO" id="GO:0008233">
    <property type="term" value="F:peptidase activity"/>
    <property type="evidence" value="ECO:0007669"/>
    <property type="project" value="UniProtKB-KW"/>
</dbReference>
<sequence length="540" mass="58406">MFRYIIPAALAMISVNSHAVVGGQTVSDQDWPYTVSLRQIEGTESDSLSNHRCGGAYIGEGLILTAAHCVALAPVENSVACIGGSGDASENNCYRLADVRIHPDFESEFYTADLAIYKLAWFSSPDNYPAAKIITAEQDALITAGETLHILGLGSTRYESYDPAYQLQGAEIAIASEADCNEQTAVQAPAGFDASNFICGGEQTKGPAPGDSGTPAFIEMDQGMIYTALVSHGYNYMGVFTRLGLHLDWINSTREELTPNRILDVGDDQQWLLSAQQPTIEHQQLITNISTEAVDIVAIEIRGDASVTLISHNCGTLNPNKSCEVSIAAQQPENSYGNAFLDIELSSGITYTGVRLTTVAMGDIPGIANWQSEFQSWLAGGKYPWSAFEDRGIMVPEIIETFQFLQGELTGPGVLQFSSQSLTASGDGRLQVRLDDAVVLQMNGECQAEQIAVAVPEGTHQITFDYEGTNQFMNNGSIVLSDLVFNDQASATGSLTCHYVKPEYFPVSEDDIVIENSGGSSSLGWLSLLPLFVMRLLRRR</sequence>
<dbReference type="GO" id="GO:0006508">
    <property type="term" value="P:proteolysis"/>
    <property type="evidence" value="ECO:0007669"/>
    <property type="project" value="UniProtKB-KW"/>
</dbReference>
<feature type="signal peptide" evidence="2">
    <location>
        <begin position="1"/>
        <end position="19"/>
    </location>
</feature>
<dbReference type="RefSeq" id="WP_130566817.1">
    <property type="nucleotide sequence ID" value="NZ_SHLY01000003.1"/>
</dbReference>
<dbReference type="CDD" id="cd00190">
    <property type="entry name" value="Tryp_SPc"/>
    <property type="match status" value="1"/>
</dbReference>
<keyword evidence="4" id="KW-0378">Hydrolase</keyword>
<keyword evidence="1" id="KW-1015">Disulfide bond</keyword>
<reference evidence="5" key="1">
    <citation type="submission" date="2019-02" db="EMBL/GenBank/DDBJ databases">
        <title>Draft genome sequence of Muricauda sp. 176CP4-71.</title>
        <authorList>
            <person name="Park J.-S."/>
        </authorList>
    </citation>
    <scope>NUCLEOTIDE SEQUENCE [LARGE SCALE GENOMIC DNA]</scope>
    <source>
        <strain evidence="5">176GS2-150</strain>
    </source>
</reference>
<dbReference type="PANTHER" id="PTHR24276">
    <property type="entry name" value="POLYSERASE-RELATED"/>
    <property type="match status" value="1"/>
</dbReference>
<dbReference type="SUPFAM" id="SSF50494">
    <property type="entry name" value="Trypsin-like serine proteases"/>
    <property type="match status" value="1"/>
</dbReference>
<evidence type="ECO:0000256" key="1">
    <source>
        <dbReference type="ARBA" id="ARBA00023157"/>
    </source>
</evidence>
<keyword evidence="2" id="KW-0732">Signal</keyword>
<dbReference type="SMART" id="SM00020">
    <property type="entry name" value="Tryp_SPc"/>
    <property type="match status" value="1"/>
</dbReference>
<dbReference type="Proteomes" id="UP000292544">
    <property type="component" value="Unassembled WGS sequence"/>
</dbReference>
<proteinExistence type="predicted"/>
<dbReference type="PROSITE" id="PS00134">
    <property type="entry name" value="TRYPSIN_HIS"/>
    <property type="match status" value="1"/>
</dbReference>
<dbReference type="InterPro" id="IPR013783">
    <property type="entry name" value="Ig-like_fold"/>
</dbReference>
<organism evidence="4 5">
    <name type="scientific">Corallincola spongiicola</name>
    <dbReference type="NCBI Taxonomy" id="2520508"/>
    <lineage>
        <taxon>Bacteria</taxon>
        <taxon>Pseudomonadati</taxon>
        <taxon>Pseudomonadota</taxon>
        <taxon>Gammaproteobacteria</taxon>
        <taxon>Alteromonadales</taxon>
        <taxon>Psychromonadaceae</taxon>
        <taxon>Corallincola</taxon>
    </lineage>
</organism>
<comment type="caution">
    <text evidence="4">The sequence shown here is derived from an EMBL/GenBank/DDBJ whole genome shotgun (WGS) entry which is preliminary data.</text>
</comment>
<feature type="chain" id="PRO_5046681570" evidence="2">
    <location>
        <begin position="20"/>
        <end position="540"/>
    </location>
</feature>
<accession>A0ABY1WP60</accession>
<dbReference type="PROSITE" id="PS50240">
    <property type="entry name" value="TRYPSIN_DOM"/>
    <property type="match status" value="1"/>
</dbReference>
<dbReference type="Gene3D" id="2.60.40.10">
    <property type="entry name" value="Immunoglobulins"/>
    <property type="match status" value="1"/>
</dbReference>
<dbReference type="EMBL" id="SHLY01000003">
    <property type="protein sequence ID" value="TAA45879.1"/>
    <property type="molecule type" value="Genomic_DNA"/>
</dbReference>
<dbReference type="InterPro" id="IPR001254">
    <property type="entry name" value="Trypsin_dom"/>
</dbReference>
<protein>
    <submittedName>
        <fullName evidence="4">Serine protease</fullName>
    </submittedName>
</protein>
<gene>
    <name evidence="4" type="ORF">EXY25_11020</name>
</gene>
<evidence type="ECO:0000256" key="2">
    <source>
        <dbReference type="SAM" id="SignalP"/>
    </source>
</evidence>
<name>A0ABY1WP60_9GAMM</name>
<feature type="domain" description="Peptidase S1" evidence="3">
    <location>
        <begin position="20"/>
        <end position="255"/>
    </location>
</feature>
<keyword evidence="5" id="KW-1185">Reference proteome</keyword>
<dbReference type="Gene3D" id="2.40.10.10">
    <property type="entry name" value="Trypsin-like serine proteases"/>
    <property type="match status" value="1"/>
</dbReference>
<dbReference type="InterPro" id="IPR009003">
    <property type="entry name" value="Peptidase_S1_PA"/>
</dbReference>
<evidence type="ECO:0000313" key="4">
    <source>
        <dbReference type="EMBL" id="TAA45879.1"/>
    </source>
</evidence>